<dbReference type="GO" id="GO:0051693">
    <property type="term" value="P:actin filament capping"/>
    <property type="evidence" value="ECO:0007669"/>
    <property type="project" value="UniProtKB-KW"/>
</dbReference>
<feature type="compositionally biased region" description="Low complexity" evidence="3">
    <location>
        <begin position="823"/>
        <end position="844"/>
    </location>
</feature>
<dbReference type="EMBL" id="JAMSHJ010000005">
    <property type="protein sequence ID" value="KAI5408731.1"/>
    <property type="molecule type" value="Genomic_DNA"/>
</dbReference>
<feature type="compositionally biased region" description="Polar residues" evidence="3">
    <location>
        <begin position="869"/>
        <end position="898"/>
    </location>
</feature>
<dbReference type="InterPro" id="IPR036886">
    <property type="entry name" value="Villin_headpiece_dom_sf"/>
</dbReference>
<dbReference type="SMART" id="SM00153">
    <property type="entry name" value="VHP"/>
    <property type="match status" value="1"/>
</dbReference>
<keyword evidence="1" id="KW-0117">Actin capping</keyword>
<dbReference type="PRINTS" id="PR00597">
    <property type="entry name" value="GELSOLIN"/>
</dbReference>
<dbReference type="Proteomes" id="UP001058974">
    <property type="component" value="Chromosome 5"/>
</dbReference>
<dbReference type="CDD" id="cd11288">
    <property type="entry name" value="gelsolin_S5_like"/>
    <property type="match status" value="1"/>
</dbReference>
<dbReference type="PANTHER" id="PTHR11977">
    <property type="entry name" value="VILLIN"/>
    <property type="match status" value="1"/>
</dbReference>
<dbReference type="InterPro" id="IPR007123">
    <property type="entry name" value="Gelsolin-like_dom"/>
</dbReference>
<evidence type="ECO:0000256" key="1">
    <source>
        <dbReference type="ARBA" id="ARBA00022467"/>
    </source>
</evidence>
<feature type="region of interest" description="Disordered" evidence="3">
    <location>
        <begin position="811"/>
        <end position="905"/>
    </location>
</feature>
<dbReference type="Gramene" id="Psat05G0453300-T1">
    <property type="protein sequence ID" value="KAI5408731.1"/>
    <property type="gene ID" value="KIW84_054533"/>
</dbReference>
<protein>
    <recommendedName>
        <fullName evidence="4">HP domain-containing protein</fullName>
    </recommendedName>
</protein>
<dbReference type="GO" id="GO:0051015">
    <property type="term" value="F:actin filament binding"/>
    <property type="evidence" value="ECO:0007669"/>
    <property type="project" value="EnsemblPlants"/>
</dbReference>
<feature type="non-terminal residue" evidence="5">
    <location>
        <position position="972"/>
    </location>
</feature>
<dbReference type="PANTHER" id="PTHR11977:SF25">
    <property type="entry name" value="VILLIN-1"/>
    <property type="match status" value="1"/>
</dbReference>
<keyword evidence="2" id="KW-0677">Repeat</keyword>
<dbReference type="Gene3D" id="3.40.20.10">
    <property type="entry name" value="Severin"/>
    <property type="match status" value="6"/>
</dbReference>
<evidence type="ECO:0000313" key="6">
    <source>
        <dbReference type="Proteomes" id="UP001058974"/>
    </source>
</evidence>
<dbReference type="GO" id="GO:0007015">
    <property type="term" value="P:actin filament organization"/>
    <property type="evidence" value="ECO:0007669"/>
    <property type="project" value="UniProtKB-ARBA"/>
</dbReference>
<proteinExistence type="predicted"/>
<name>A0A9D4WUI8_PEA</name>
<evidence type="ECO:0000313" key="5">
    <source>
        <dbReference type="EMBL" id="KAI5408731.1"/>
    </source>
</evidence>
<sequence length="972" mass="110380">KHCYHYSSKKYILPSNINSTLLLHYVANANVKIQLLFFLSLFNHHYHSHFIVFEFFSRIKNSLVSLLNWWSIRAIKTMPIINKDLDPAFQTAGANPGLEVWCIENQELVLMSESDHRKFYTGSAYIVLNAVFPKNGPPHYDIHYWLGNDTKKVDSNLASDKALELDAALGSCSVQYREIQGQESQKFLSYFKPCLIPIEGVFTSKQGNLNGEYQVSLYSCKGDYVVHVREVPFQRSSLNHEDVFILDTALKIFLFSGCNSTIQERAKGLEVVQYITENKHGGKCEVATIEDGKFVGDSDVGEFWSLFGGYAPIPREPPASQESVPPSAKQYWINLQGKICPIGSNALSKEMLESDKCYMLDCDNEIFVWMGRQTLLTERRTSIKAAEDFVRNEGRSSKTHLTFLSEGLESTVFRSHFTNWPKTVEPRLYEEGREKVAAIFKHQGYDVKELPDEKDDEPSIDYGGTIKVWRVDGDELSLLPVTEHTRLYSGDCYIVQYTFPGNGRDETLFYAWLGCRCVTEDKTAAISHVNTMVDSSRTNPVMAQIHEGKEPAQFFSILKRLIVFKGGNSSGYKKFIEEKGIVDETPNENLVALFRVQGTSPDNMQAIQVDQVSSSLNSSYCYILRSEAAMYTWIGNLSSARDHNLLDRMVELFNPAQLPVSVREGNEPDIFWDVLGGKAEYPREKEIQGFIDDPHLFALKITKGDFKMKEVYNYTQDDLITEDVLLLDCQREIYIWVGLHSVVKSKQEALNLGLKFLELDVLVESLSLEVPIYVVMEGYEPPFFTRFFLWDHSKANILGNSFERKLAILKGNSRDSTPNGHKSSSNLPSGRRRSSSPLPRSAGSDYRQSGNRLSSSPTPVSKKLFEGSPANNRAEQTTTPLSDPPSTELSSSNETASFTEKDRNINRESLSIHPYERLRVVSPNPVTGIDLTKREAYLSQEEFHEKFGMPKSSFYKLPRWKQNKLKISLDLF</sequence>
<dbReference type="Pfam" id="PF02209">
    <property type="entry name" value="VHP"/>
    <property type="match status" value="1"/>
</dbReference>
<dbReference type="Pfam" id="PF00626">
    <property type="entry name" value="Gelsolin"/>
    <property type="match status" value="4"/>
</dbReference>
<dbReference type="SUPFAM" id="SSF55753">
    <property type="entry name" value="Actin depolymerizing proteins"/>
    <property type="match status" value="6"/>
</dbReference>
<dbReference type="InterPro" id="IPR007122">
    <property type="entry name" value="Villin/Gelsolin"/>
</dbReference>
<feature type="domain" description="HP" evidence="4">
    <location>
        <begin position="907"/>
        <end position="972"/>
    </location>
</feature>
<dbReference type="FunFam" id="3.40.20.10:FF:000001">
    <property type="entry name" value="Gelsolin"/>
    <property type="match status" value="1"/>
</dbReference>
<dbReference type="PROSITE" id="PS51089">
    <property type="entry name" value="HP"/>
    <property type="match status" value="1"/>
</dbReference>
<dbReference type="CDD" id="cd11291">
    <property type="entry name" value="gelsolin_S6_like"/>
    <property type="match status" value="1"/>
</dbReference>
<dbReference type="Gene3D" id="1.10.950.10">
    <property type="entry name" value="Villin headpiece domain"/>
    <property type="match status" value="1"/>
</dbReference>
<dbReference type="AlphaFoldDB" id="A0A9D4WUI8"/>
<dbReference type="CDD" id="cd11292">
    <property type="entry name" value="gelsolin_S3_like"/>
    <property type="match status" value="1"/>
</dbReference>
<dbReference type="SMART" id="SM00262">
    <property type="entry name" value="GEL"/>
    <property type="match status" value="6"/>
</dbReference>
<dbReference type="CDD" id="cd11290">
    <property type="entry name" value="gelsolin_S1_like"/>
    <property type="match status" value="1"/>
</dbReference>
<evidence type="ECO:0000256" key="3">
    <source>
        <dbReference type="SAM" id="MobiDB-lite"/>
    </source>
</evidence>
<evidence type="ECO:0000256" key="2">
    <source>
        <dbReference type="ARBA" id="ARBA00022737"/>
    </source>
</evidence>
<reference evidence="5 6" key="1">
    <citation type="journal article" date="2022" name="Nat. Genet.">
        <title>Improved pea reference genome and pan-genome highlight genomic features and evolutionary characteristics.</title>
        <authorList>
            <person name="Yang T."/>
            <person name="Liu R."/>
            <person name="Luo Y."/>
            <person name="Hu S."/>
            <person name="Wang D."/>
            <person name="Wang C."/>
            <person name="Pandey M.K."/>
            <person name="Ge S."/>
            <person name="Xu Q."/>
            <person name="Li N."/>
            <person name="Li G."/>
            <person name="Huang Y."/>
            <person name="Saxena R.K."/>
            <person name="Ji Y."/>
            <person name="Li M."/>
            <person name="Yan X."/>
            <person name="He Y."/>
            <person name="Liu Y."/>
            <person name="Wang X."/>
            <person name="Xiang C."/>
            <person name="Varshney R.K."/>
            <person name="Ding H."/>
            <person name="Gao S."/>
            <person name="Zong X."/>
        </authorList>
    </citation>
    <scope>NUCLEOTIDE SEQUENCE [LARGE SCALE GENOMIC DNA]</scope>
    <source>
        <strain evidence="5 6">cv. Zhongwan 6</strain>
    </source>
</reference>
<accession>A0A9D4WUI8</accession>
<dbReference type="InterPro" id="IPR003128">
    <property type="entry name" value="Villin_headpiece"/>
</dbReference>
<gene>
    <name evidence="5" type="ORF">KIW84_054533</name>
</gene>
<dbReference type="InterPro" id="IPR029006">
    <property type="entry name" value="ADF-H/Gelsolin-like_dom_sf"/>
</dbReference>
<dbReference type="SUPFAM" id="SSF47050">
    <property type="entry name" value="VHP, Villin headpiece domain"/>
    <property type="match status" value="1"/>
</dbReference>
<comment type="caution">
    <text evidence="5">The sequence shown here is derived from an EMBL/GenBank/DDBJ whole genome shotgun (WGS) entry which is preliminary data.</text>
</comment>
<feature type="compositionally biased region" description="Polar residues" evidence="3">
    <location>
        <begin position="846"/>
        <end position="859"/>
    </location>
</feature>
<keyword evidence="6" id="KW-1185">Reference proteome</keyword>
<organism evidence="5 6">
    <name type="scientific">Pisum sativum</name>
    <name type="common">Garden pea</name>
    <name type="synonym">Lathyrus oleraceus</name>
    <dbReference type="NCBI Taxonomy" id="3888"/>
    <lineage>
        <taxon>Eukaryota</taxon>
        <taxon>Viridiplantae</taxon>
        <taxon>Streptophyta</taxon>
        <taxon>Embryophyta</taxon>
        <taxon>Tracheophyta</taxon>
        <taxon>Spermatophyta</taxon>
        <taxon>Magnoliopsida</taxon>
        <taxon>eudicotyledons</taxon>
        <taxon>Gunneridae</taxon>
        <taxon>Pentapetalae</taxon>
        <taxon>rosids</taxon>
        <taxon>fabids</taxon>
        <taxon>Fabales</taxon>
        <taxon>Fabaceae</taxon>
        <taxon>Papilionoideae</taxon>
        <taxon>50 kb inversion clade</taxon>
        <taxon>NPAAA clade</taxon>
        <taxon>Hologalegina</taxon>
        <taxon>IRL clade</taxon>
        <taxon>Fabeae</taxon>
        <taxon>Lathyrus</taxon>
    </lineage>
</organism>
<dbReference type="CDD" id="cd11293">
    <property type="entry name" value="gelsolin_S4_like"/>
    <property type="match status" value="1"/>
</dbReference>
<evidence type="ECO:0000259" key="4">
    <source>
        <dbReference type="PROSITE" id="PS51089"/>
    </source>
</evidence>